<keyword evidence="3 6" id="KW-0547">Nucleotide-binding</keyword>
<dbReference type="Pfam" id="PF16360">
    <property type="entry name" value="GTP-bdg_M"/>
    <property type="match status" value="1"/>
</dbReference>
<dbReference type="AlphaFoldDB" id="A0A238D9B5"/>
<dbReference type="CDD" id="cd01878">
    <property type="entry name" value="HflX"/>
    <property type="match status" value="1"/>
</dbReference>
<comment type="subunit">
    <text evidence="6">Monomer. Associates with the 50S ribosomal subunit.</text>
</comment>
<dbReference type="InterPro" id="IPR025121">
    <property type="entry name" value="GTPase_HflX_N"/>
</dbReference>
<dbReference type="Proteomes" id="UP000214566">
    <property type="component" value="Unassembled WGS sequence"/>
</dbReference>
<dbReference type="Pfam" id="PF01926">
    <property type="entry name" value="MMR_HSR1"/>
    <property type="match status" value="1"/>
</dbReference>
<evidence type="ECO:0000313" key="12">
    <source>
        <dbReference type="Proteomes" id="UP000214566"/>
    </source>
</evidence>
<evidence type="ECO:0000256" key="9">
    <source>
        <dbReference type="SAM" id="Coils"/>
    </source>
</evidence>
<evidence type="ECO:0000256" key="3">
    <source>
        <dbReference type="ARBA" id="ARBA00022741"/>
    </source>
</evidence>
<dbReference type="PANTHER" id="PTHR10229:SF0">
    <property type="entry name" value="GTP-BINDING PROTEIN 6-RELATED"/>
    <property type="match status" value="1"/>
</dbReference>
<feature type="domain" description="Hflx-type G" evidence="10">
    <location>
        <begin position="203"/>
        <end position="332"/>
    </location>
</feature>
<keyword evidence="2 8" id="KW-0479">Metal-binding</keyword>
<dbReference type="Gene3D" id="6.10.250.2860">
    <property type="match status" value="1"/>
</dbReference>
<evidence type="ECO:0000256" key="8">
    <source>
        <dbReference type="PIRSR" id="PIRSR006809-2"/>
    </source>
</evidence>
<dbReference type="GO" id="GO:0005737">
    <property type="term" value="C:cytoplasm"/>
    <property type="evidence" value="ECO:0007669"/>
    <property type="project" value="UniProtKB-SubCell"/>
</dbReference>
<evidence type="ECO:0000256" key="7">
    <source>
        <dbReference type="PIRSR" id="PIRSR006809-1"/>
    </source>
</evidence>
<evidence type="ECO:0000256" key="5">
    <source>
        <dbReference type="ARBA" id="ARBA00023134"/>
    </source>
</evidence>
<dbReference type="Pfam" id="PF13167">
    <property type="entry name" value="GTP-bdg_N"/>
    <property type="match status" value="1"/>
</dbReference>
<accession>A0A238D9B5</accession>
<comment type="function">
    <text evidence="6">GTPase that associates with the 50S ribosomal subunit and may have a role during protein synthesis or ribosome biogenesis.</text>
</comment>
<name>A0A238D9B5_THIDL</name>
<feature type="coiled-coil region" evidence="9">
    <location>
        <begin position="169"/>
        <end position="196"/>
    </location>
</feature>
<feature type="binding site" evidence="7">
    <location>
        <begin position="209"/>
        <end position="216"/>
    </location>
    <ligand>
        <name>GTP</name>
        <dbReference type="ChEBI" id="CHEBI:37565"/>
    </ligand>
</feature>
<dbReference type="InterPro" id="IPR030394">
    <property type="entry name" value="G_HFLX_dom"/>
</dbReference>
<dbReference type="Gene3D" id="3.40.50.11060">
    <property type="entry name" value="GTPase HflX, N-terminal domain"/>
    <property type="match status" value="1"/>
</dbReference>
<keyword evidence="9" id="KW-0175">Coiled coil</keyword>
<dbReference type="NCBIfam" id="TIGR03156">
    <property type="entry name" value="GTP_HflX"/>
    <property type="match status" value="1"/>
</dbReference>
<reference evidence="11 12" key="1">
    <citation type="submission" date="2016-06" db="EMBL/GenBank/DDBJ databases">
        <authorList>
            <person name="Kjaerup R.B."/>
            <person name="Dalgaard T.S."/>
            <person name="Juul-Madsen H.R."/>
        </authorList>
    </citation>
    <scope>NUCLEOTIDE SEQUENCE [LARGE SCALE GENOMIC DNA]</scope>
    <source>
        <strain evidence="11 12">DSM 16361</strain>
    </source>
</reference>
<dbReference type="PANTHER" id="PTHR10229">
    <property type="entry name" value="GTP-BINDING PROTEIN HFLX"/>
    <property type="match status" value="1"/>
</dbReference>
<evidence type="ECO:0000256" key="6">
    <source>
        <dbReference type="HAMAP-Rule" id="MF_00900"/>
    </source>
</evidence>
<dbReference type="GO" id="GO:0046872">
    <property type="term" value="F:metal ion binding"/>
    <property type="evidence" value="ECO:0007669"/>
    <property type="project" value="UniProtKB-KW"/>
</dbReference>
<dbReference type="InterPro" id="IPR027417">
    <property type="entry name" value="P-loop_NTPase"/>
</dbReference>
<evidence type="ECO:0000256" key="1">
    <source>
        <dbReference type="ARBA" id="ARBA00022490"/>
    </source>
</evidence>
<organism evidence="11 12">
    <name type="scientific">Thiomonas delicata</name>
    <name type="common">Thiomonas cuprina</name>
    <dbReference type="NCBI Taxonomy" id="364030"/>
    <lineage>
        <taxon>Bacteria</taxon>
        <taxon>Pseudomonadati</taxon>
        <taxon>Pseudomonadota</taxon>
        <taxon>Betaproteobacteria</taxon>
        <taxon>Burkholderiales</taxon>
        <taxon>Thiomonas</taxon>
    </lineage>
</organism>
<keyword evidence="12" id="KW-1185">Reference proteome</keyword>
<evidence type="ECO:0000259" key="10">
    <source>
        <dbReference type="PROSITE" id="PS51705"/>
    </source>
</evidence>
<evidence type="ECO:0000313" key="11">
    <source>
        <dbReference type="EMBL" id="SBP89811.1"/>
    </source>
</evidence>
<dbReference type="PRINTS" id="PR00326">
    <property type="entry name" value="GTP1OBG"/>
</dbReference>
<dbReference type="GO" id="GO:0043022">
    <property type="term" value="F:ribosome binding"/>
    <property type="evidence" value="ECO:0007669"/>
    <property type="project" value="TreeGrafter"/>
</dbReference>
<dbReference type="EMBL" id="FLMQ01000057">
    <property type="protein sequence ID" value="SBP89811.1"/>
    <property type="molecule type" value="Genomic_DNA"/>
</dbReference>
<feature type="binding site" evidence="8">
    <location>
        <position position="236"/>
    </location>
    <ligand>
        <name>Mg(2+)</name>
        <dbReference type="ChEBI" id="CHEBI:18420"/>
    </ligand>
</feature>
<feature type="binding site" evidence="7">
    <location>
        <begin position="322"/>
        <end position="325"/>
    </location>
    <ligand>
        <name>GTP</name>
        <dbReference type="ChEBI" id="CHEBI:37565"/>
    </ligand>
</feature>
<feature type="binding site" evidence="7">
    <location>
        <begin position="234"/>
        <end position="238"/>
    </location>
    <ligand>
        <name>GTP</name>
        <dbReference type="ChEBI" id="CHEBI:37565"/>
    </ligand>
</feature>
<dbReference type="PIRSF" id="PIRSF006809">
    <property type="entry name" value="GTP-binding_hflX_prd"/>
    <property type="match status" value="1"/>
</dbReference>
<sequence>MVSPSLTQSERIPGAVLVGVDTGQPNPDPKLGELRELALSAGLAPSASLWSTRRRLDPALYLGSGKVAELKQQVQDTQASCVLFDNALSPAQQRNLENELGVAVWDRTALILEIFARRARSGEGKLQVELARLRHAATRLVRGWTHLERQQGGIGLRGGPGEKQIELDRRMLEDKIKVLQVRLRKLERQRSTQRRARARAGQLRVSIVGYTNAGKSTLFNALTHARGYVADQLFATLDTTTRRIYLGPGAFAVVSDTVGFIRDLPHTLVDAFKATLDETLEADVLLHVVDLSNAQRDQQIEQVNAVLAEIGAQDIPQILIYNKIDKLPAPIPFTDRYAPPMGLGERASIKSFDVSALTGAGLDTVREYLAGIAANSDACANPVVHV</sequence>
<proteinExistence type="inferred from homology"/>
<evidence type="ECO:0000256" key="4">
    <source>
        <dbReference type="ARBA" id="ARBA00022842"/>
    </source>
</evidence>
<dbReference type="InterPro" id="IPR016496">
    <property type="entry name" value="GTPase_HflX"/>
</dbReference>
<feature type="binding site" evidence="7">
    <location>
        <begin position="256"/>
        <end position="259"/>
    </location>
    <ligand>
        <name>GTP</name>
        <dbReference type="ChEBI" id="CHEBI:37565"/>
    </ligand>
</feature>
<gene>
    <name evidence="6 11" type="primary">hflX</name>
    <name evidence="11" type="ORF">THIARS_80335</name>
</gene>
<keyword evidence="5 6" id="KW-0342">GTP-binding</keyword>
<dbReference type="InterPro" id="IPR032305">
    <property type="entry name" value="GTP-bd_M"/>
</dbReference>
<dbReference type="HAMAP" id="MF_00900">
    <property type="entry name" value="GTPase_HflX"/>
    <property type="match status" value="1"/>
</dbReference>
<comment type="cofactor">
    <cofactor evidence="8">
        <name>Mg(2+)</name>
        <dbReference type="ChEBI" id="CHEBI:18420"/>
    </cofactor>
</comment>
<dbReference type="InterPro" id="IPR042108">
    <property type="entry name" value="GTPase_HflX_N_sf"/>
</dbReference>
<dbReference type="SUPFAM" id="SSF52540">
    <property type="entry name" value="P-loop containing nucleoside triphosphate hydrolases"/>
    <property type="match status" value="1"/>
</dbReference>
<feature type="binding site" evidence="8">
    <location>
        <position position="216"/>
    </location>
    <ligand>
        <name>Mg(2+)</name>
        <dbReference type="ChEBI" id="CHEBI:18420"/>
    </ligand>
</feature>
<dbReference type="GO" id="GO:0005525">
    <property type="term" value="F:GTP binding"/>
    <property type="evidence" value="ECO:0007669"/>
    <property type="project" value="UniProtKB-UniRule"/>
</dbReference>
<dbReference type="Gene3D" id="3.40.50.300">
    <property type="entry name" value="P-loop containing nucleotide triphosphate hydrolases"/>
    <property type="match status" value="1"/>
</dbReference>
<comment type="similarity">
    <text evidence="6">Belongs to the TRAFAC class OBG-HflX-like GTPase superfamily. HflX GTPase family.</text>
</comment>
<protein>
    <recommendedName>
        <fullName evidence="6">GTPase HflX</fullName>
    </recommendedName>
    <alternativeName>
        <fullName evidence="6">GTP-binding protein HflX</fullName>
    </alternativeName>
</protein>
<dbReference type="FunFam" id="3.40.50.11060:FF:000001">
    <property type="entry name" value="GTPase HflX"/>
    <property type="match status" value="1"/>
</dbReference>
<comment type="subcellular location">
    <subcellularLocation>
        <location evidence="6">Cytoplasm</location>
    </subcellularLocation>
    <text evidence="6">May associate with membranes.</text>
</comment>
<keyword evidence="1 6" id="KW-0963">Cytoplasm</keyword>
<dbReference type="PROSITE" id="PS51705">
    <property type="entry name" value="G_HFLX"/>
    <property type="match status" value="1"/>
</dbReference>
<evidence type="ECO:0000256" key="2">
    <source>
        <dbReference type="ARBA" id="ARBA00022723"/>
    </source>
</evidence>
<feature type="binding site" evidence="7">
    <location>
        <begin position="355"/>
        <end position="357"/>
    </location>
    <ligand>
        <name>GTP</name>
        <dbReference type="ChEBI" id="CHEBI:37565"/>
    </ligand>
</feature>
<dbReference type="GO" id="GO:0003924">
    <property type="term" value="F:GTPase activity"/>
    <property type="evidence" value="ECO:0007669"/>
    <property type="project" value="UniProtKB-UniRule"/>
</dbReference>
<keyword evidence="4 8" id="KW-0460">Magnesium</keyword>
<dbReference type="InterPro" id="IPR006073">
    <property type="entry name" value="GTP-bd"/>
</dbReference>